<keyword evidence="4" id="KW-0695">RNA-directed DNA polymerase</keyword>
<dbReference type="GO" id="GO:0003676">
    <property type="term" value="F:nucleic acid binding"/>
    <property type="evidence" value="ECO:0007669"/>
    <property type="project" value="InterPro"/>
</dbReference>
<dbReference type="GO" id="GO:0015074">
    <property type="term" value="P:DNA integration"/>
    <property type="evidence" value="ECO:0007669"/>
    <property type="project" value="InterPro"/>
</dbReference>
<dbReference type="PANTHER" id="PTHR37984:SF5">
    <property type="entry name" value="PROTEIN NYNRIN-LIKE"/>
    <property type="match status" value="1"/>
</dbReference>
<evidence type="ECO:0000313" key="9">
    <source>
        <dbReference type="Proteomes" id="UP000025227"/>
    </source>
</evidence>
<dbReference type="Proteomes" id="UP000025227">
    <property type="component" value="Unplaced"/>
</dbReference>
<dbReference type="InterPro" id="IPR000477">
    <property type="entry name" value="RT_dom"/>
</dbReference>
<dbReference type="InterPro" id="IPR050951">
    <property type="entry name" value="Retrovirus_Pol_polyprotein"/>
</dbReference>
<feature type="compositionally biased region" description="Polar residues" evidence="6">
    <location>
        <begin position="731"/>
        <end position="752"/>
    </location>
</feature>
<dbReference type="InterPro" id="IPR041588">
    <property type="entry name" value="Integrase_H2C2"/>
</dbReference>
<dbReference type="Pfam" id="PF00078">
    <property type="entry name" value="RVT_1"/>
    <property type="match status" value="1"/>
</dbReference>
<dbReference type="WBParaSite" id="HCON_00146330-00001">
    <property type="protein sequence ID" value="HCON_00146330-00001"/>
    <property type="gene ID" value="HCON_00146330"/>
</dbReference>
<dbReference type="InterPro" id="IPR041577">
    <property type="entry name" value="RT_RNaseH_2"/>
</dbReference>
<dbReference type="InterPro" id="IPR036397">
    <property type="entry name" value="RNaseH_sf"/>
</dbReference>
<dbReference type="SUPFAM" id="SSF56672">
    <property type="entry name" value="DNA/RNA polymerases"/>
    <property type="match status" value="1"/>
</dbReference>
<feature type="domain" description="Integrase catalytic" evidence="8">
    <location>
        <begin position="442"/>
        <end position="601"/>
    </location>
</feature>
<keyword evidence="5" id="KW-0511">Multifunctional enzyme</keyword>
<dbReference type="PROSITE" id="PS50994">
    <property type="entry name" value="INTEGRASE"/>
    <property type="match status" value="1"/>
</dbReference>
<keyword evidence="9" id="KW-1185">Reference proteome</keyword>
<dbReference type="InterPro" id="IPR001584">
    <property type="entry name" value="Integrase_cat-core"/>
</dbReference>
<reference evidence="10" key="1">
    <citation type="submission" date="2020-12" db="UniProtKB">
        <authorList>
            <consortium name="WormBaseParasite"/>
        </authorList>
    </citation>
    <scope>IDENTIFICATION</scope>
    <source>
        <strain evidence="10">MHco3</strain>
    </source>
</reference>
<organism evidence="9 10">
    <name type="scientific">Haemonchus contortus</name>
    <name type="common">Barber pole worm</name>
    <dbReference type="NCBI Taxonomy" id="6289"/>
    <lineage>
        <taxon>Eukaryota</taxon>
        <taxon>Metazoa</taxon>
        <taxon>Ecdysozoa</taxon>
        <taxon>Nematoda</taxon>
        <taxon>Chromadorea</taxon>
        <taxon>Rhabditida</taxon>
        <taxon>Rhabditina</taxon>
        <taxon>Rhabditomorpha</taxon>
        <taxon>Strongyloidea</taxon>
        <taxon>Trichostrongylidae</taxon>
        <taxon>Haemonchus</taxon>
    </lineage>
</organism>
<proteinExistence type="predicted"/>
<keyword evidence="4" id="KW-0548">Nucleotidyltransferase</keyword>
<dbReference type="AlphaFoldDB" id="A0A7I4YXC2"/>
<dbReference type="FunFam" id="3.30.70.270:FF:000003">
    <property type="entry name" value="Transposon Ty3-G Gag-Pol polyprotein"/>
    <property type="match status" value="1"/>
</dbReference>
<name>A0A7I4YXC2_HAECO</name>
<dbReference type="InterPro" id="IPR043128">
    <property type="entry name" value="Rev_trsase/Diguanyl_cyclase"/>
</dbReference>
<evidence type="ECO:0000256" key="6">
    <source>
        <dbReference type="SAM" id="MobiDB-lite"/>
    </source>
</evidence>
<keyword evidence="4" id="KW-0808">Transferase</keyword>
<keyword evidence="2" id="KW-0540">Nuclease</keyword>
<evidence type="ECO:0000256" key="4">
    <source>
        <dbReference type="ARBA" id="ARBA00022918"/>
    </source>
</evidence>
<evidence type="ECO:0000256" key="3">
    <source>
        <dbReference type="ARBA" id="ARBA00022759"/>
    </source>
</evidence>
<dbReference type="Gene3D" id="3.30.420.10">
    <property type="entry name" value="Ribonuclease H-like superfamily/Ribonuclease H"/>
    <property type="match status" value="1"/>
</dbReference>
<dbReference type="OMA" id="AATEDIM"/>
<dbReference type="Gene3D" id="1.10.340.70">
    <property type="match status" value="1"/>
</dbReference>
<dbReference type="Pfam" id="PF17919">
    <property type="entry name" value="RT_RNaseH_2"/>
    <property type="match status" value="1"/>
</dbReference>
<evidence type="ECO:0000259" key="7">
    <source>
        <dbReference type="PROSITE" id="PS50878"/>
    </source>
</evidence>
<evidence type="ECO:0000259" key="8">
    <source>
        <dbReference type="PROSITE" id="PS50994"/>
    </source>
</evidence>
<dbReference type="FunFam" id="3.30.70.270:FF:000020">
    <property type="entry name" value="Transposon Tf2-6 polyprotein-like Protein"/>
    <property type="match status" value="1"/>
</dbReference>
<evidence type="ECO:0000256" key="2">
    <source>
        <dbReference type="ARBA" id="ARBA00022722"/>
    </source>
</evidence>
<keyword evidence="3" id="KW-0378">Hydrolase</keyword>
<feature type="region of interest" description="Disordered" evidence="6">
    <location>
        <begin position="730"/>
        <end position="775"/>
    </location>
</feature>
<dbReference type="Gene3D" id="3.30.70.270">
    <property type="match status" value="2"/>
</dbReference>
<dbReference type="InterPro" id="IPR012337">
    <property type="entry name" value="RNaseH-like_sf"/>
</dbReference>
<dbReference type="FunFam" id="1.10.340.70:FF:000001">
    <property type="entry name" value="Retrovirus-related Pol polyprotein from transposon gypsy-like Protein"/>
    <property type="match status" value="1"/>
</dbReference>
<dbReference type="EC" id="2.7.7.49" evidence="1"/>
<dbReference type="PANTHER" id="PTHR37984">
    <property type="entry name" value="PROTEIN CBG26694"/>
    <property type="match status" value="1"/>
</dbReference>
<dbReference type="SUPFAM" id="SSF53098">
    <property type="entry name" value="Ribonuclease H-like"/>
    <property type="match status" value="1"/>
</dbReference>
<dbReference type="OrthoDB" id="5851822at2759"/>
<dbReference type="Pfam" id="PF00665">
    <property type="entry name" value="rve"/>
    <property type="match status" value="1"/>
</dbReference>
<dbReference type="CDD" id="cd09274">
    <property type="entry name" value="RNase_HI_RT_Ty3"/>
    <property type="match status" value="1"/>
</dbReference>
<sequence length="775" mass="86992">MAQGLKGAPATFQRVANSLIRGLLACCFAYIDDIIIASQSADQHLIDLEEIFQRIQAFGMKLTPEKCSFFKAEVRYLGVLICKNGTRPNSDKVASIADISRPTNVKAIKSFLGAASYFRRYIPRFSIIATPLHDLLLKNAPFKWTEAQEQAFSALKKALVEAPLLISPIFGQPYIIHTEASTIGLGACLLQSNPKTQGEHPIAYASRSLNKHEKNYAVIELEALAIVFALKQFYPYVANARITLVTDHAPLKSLMHRSDLIGRLAKYQIMIQSYDISIEYRAGKHNTFCDFLSRLPSPSANSIIAQSLPSLDEIQESQKNSKYGPIFEFLSGTLEQLPQEFENRIDRFSILNGSLYYTIYDKAKLFIPNADMQSNIIAVFHENPLLGSHLGIHKTYKKILGKYFWYNLYQDVVSYINTCPICQKVKTPPSNIIREQLGVFPIPQRPFERLHTDIIGPLPQCVDGSKYISISVCAFSKYVVCTALVDQTAESVVKALLNDAISKHVVPKELISDRGSNYTSAIFAKINKALGITNNVTTSYNHKANGQAERMVKVITDSLTAYCSEARDLWRDLLQPVVFAYNTSANVTTGYSPYFIVYGRCPITWSDILHELPSSTTLTSDDFFADQFAIGLKNIIIHVGKEIASKTAQYEMGHDLHNKVCQKDLSTGDLVLLHDDTVRPKLTNQWKGPFVIEEINRPNITITNLVGRPVRQAVHINRLKLYSPRLMPLDASNTNTTPSFEQNIEAPSSTKQPIVRRSRRLQEKQQRQSSSDYSD</sequence>
<accession>A0A7I4YXC2</accession>
<keyword evidence="3" id="KW-0255">Endonuclease</keyword>
<dbReference type="GO" id="GO:0004519">
    <property type="term" value="F:endonuclease activity"/>
    <property type="evidence" value="ECO:0007669"/>
    <property type="project" value="UniProtKB-KW"/>
</dbReference>
<evidence type="ECO:0000256" key="5">
    <source>
        <dbReference type="ARBA" id="ARBA00023268"/>
    </source>
</evidence>
<dbReference type="FunFam" id="3.10.20.370:FF:000001">
    <property type="entry name" value="Retrovirus-related Pol polyprotein from transposon 17.6-like protein"/>
    <property type="match status" value="1"/>
</dbReference>
<evidence type="ECO:0000313" key="10">
    <source>
        <dbReference type="WBParaSite" id="HCON_00146330-00001"/>
    </source>
</evidence>
<dbReference type="PROSITE" id="PS50878">
    <property type="entry name" value="RT_POL"/>
    <property type="match status" value="1"/>
</dbReference>
<dbReference type="CDD" id="cd01647">
    <property type="entry name" value="RT_LTR"/>
    <property type="match status" value="1"/>
</dbReference>
<evidence type="ECO:0000256" key="1">
    <source>
        <dbReference type="ARBA" id="ARBA00012493"/>
    </source>
</evidence>
<feature type="domain" description="Reverse transcriptase" evidence="7">
    <location>
        <begin position="1"/>
        <end position="81"/>
    </location>
</feature>
<dbReference type="Pfam" id="PF17921">
    <property type="entry name" value="Integrase_H2C2"/>
    <property type="match status" value="1"/>
</dbReference>
<dbReference type="InterPro" id="IPR043502">
    <property type="entry name" value="DNA/RNA_pol_sf"/>
</dbReference>
<protein>
    <recommendedName>
        <fullName evidence="1">RNA-directed DNA polymerase</fullName>
        <ecNumber evidence="1">2.7.7.49</ecNumber>
    </recommendedName>
</protein>
<dbReference type="GO" id="GO:0042575">
    <property type="term" value="C:DNA polymerase complex"/>
    <property type="evidence" value="ECO:0007669"/>
    <property type="project" value="UniProtKB-ARBA"/>
</dbReference>
<dbReference type="GO" id="GO:0003964">
    <property type="term" value="F:RNA-directed DNA polymerase activity"/>
    <property type="evidence" value="ECO:0007669"/>
    <property type="project" value="UniProtKB-KW"/>
</dbReference>